<gene>
    <name evidence="2" type="ORF">DIT97_18490</name>
</gene>
<keyword evidence="1" id="KW-0472">Membrane</keyword>
<accession>A0A3D3R7P3</accession>
<dbReference type="EMBL" id="DQAY01000112">
    <property type="protein sequence ID" value="HCO24914.1"/>
    <property type="molecule type" value="Genomic_DNA"/>
</dbReference>
<keyword evidence="1" id="KW-0812">Transmembrane</keyword>
<proteinExistence type="predicted"/>
<keyword evidence="1" id="KW-1133">Transmembrane helix</keyword>
<dbReference type="Proteomes" id="UP000263642">
    <property type="component" value="Unassembled WGS sequence"/>
</dbReference>
<organism evidence="2 3">
    <name type="scientific">Gimesia maris</name>
    <dbReference type="NCBI Taxonomy" id="122"/>
    <lineage>
        <taxon>Bacteria</taxon>
        <taxon>Pseudomonadati</taxon>
        <taxon>Planctomycetota</taxon>
        <taxon>Planctomycetia</taxon>
        <taxon>Planctomycetales</taxon>
        <taxon>Planctomycetaceae</taxon>
        <taxon>Gimesia</taxon>
    </lineage>
</organism>
<evidence type="ECO:0000313" key="3">
    <source>
        <dbReference type="Proteomes" id="UP000263642"/>
    </source>
</evidence>
<dbReference type="AlphaFoldDB" id="A0A3D3R7P3"/>
<dbReference type="RefSeq" id="WP_154935011.1">
    <property type="nucleotide sequence ID" value="NZ_CAXBMG010000005.1"/>
</dbReference>
<name>A0A3D3R7P3_9PLAN</name>
<reference evidence="2 3" key="1">
    <citation type="journal article" date="2018" name="Nat. Biotechnol.">
        <title>A standardized bacterial taxonomy based on genome phylogeny substantially revises the tree of life.</title>
        <authorList>
            <person name="Parks D.H."/>
            <person name="Chuvochina M."/>
            <person name="Waite D.W."/>
            <person name="Rinke C."/>
            <person name="Skarshewski A."/>
            <person name="Chaumeil P.A."/>
            <person name="Hugenholtz P."/>
        </authorList>
    </citation>
    <scope>NUCLEOTIDE SEQUENCE [LARGE SCALE GENOMIC DNA]</scope>
    <source>
        <strain evidence="2">UBA9375</strain>
    </source>
</reference>
<comment type="caution">
    <text evidence="2">The sequence shown here is derived from an EMBL/GenBank/DDBJ whole genome shotgun (WGS) entry which is preliminary data.</text>
</comment>
<evidence type="ECO:0000256" key="1">
    <source>
        <dbReference type="SAM" id="Phobius"/>
    </source>
</evidence>
<protein>
    <submittedName>
        <fullName evidence="2">Uncharacterized protein</fullName>
    </submittedName>
</protein>
<sequence>MSGHKAAYDDLDTTMIAYVGVVGTIITFFTVFAVAALSNKFESNQTEIKVVEAPEVNSDSLLANQAAALSEYRWIDQDKKIVAVPIDRAMEIVVQEEQEKQKQAKTKKP</sequence>
<feature type="transmembrane region" description="Helical" evidence="1">
    <location>
        <begin position="15"/>
        <end position="37"/>
    </location>
</feature>
<evidence type="ECO:0000313" key="2">
    <source>
        <dbReference type="EMBL" id="HCO24914.1"/>
    </source>
</evidence>